<dbReference type="EMBL" id="BRZM01004207">
    <property type="protein sequence ID" value="GLD55521.1"/>
    <property type="molecule type" value="Genomic_DNA"/>
</dbReference>
<protein>
    <submittedName>
        <fullName evidence="2">Basic proline-rich protein-like protein</fullName>
    </submittedName>
</protein>
<accession>A0AAD3ML76</accession>
<evidence type="ECO:0000313" key="3">
    <source>
        <dbReference type="Proteomes" id="UP001279410"/>
    </source>
</evidence>
<dbReference type="AlphaFoldDB" id="A0AAD3ML76"/>
<dbReference type="Proteomes" id="UP001279410">
    <property type="component" value="Unassembled WGS sequence"/>
</dbReference>
<evidence type="ECO:0000256" key="1">
    <source>
        <dbReference type="SAM" id="MobiDB-lite"/>
    </source>
</evidence>
<feature type="region of interest" description="Disordered" evidence="1">
    <location>
        <begin position="122"/>
        <end position="174"/>
    </location>
</feature>
<sequence>MPPPEKTSAPGTPRKVPCLCTPRKVPQPWYSQGWLWCPWWSLWEGLGFRWAYAWAEAPFSAWSRHPSDGAVLGLFFFFFTQPKSRRPGTRWEQHQVLHKHAVRRMRAITIRQSDPSPFYLTALPHRPSRPSANRDPLPRVYCLSRSPPATVPERPAGRAPDASESSLGSPHHRARLESSFSTGLLPIDSAKPVPLAVVSLDILSQPLCQAEATGAANGPSGRRAGRFMRKGPRCHQSRRHRPATVPPPPAHAGAGRHDGPWRGGPRPRPRRRGGRRGDRLPSRGSSPAPSHPSPTTPAPRANLSRSYGSDLPTPYPLFQHARGSPGDLLRIYG</sequence>
<proteinExistence type="predicted"/>
<gene>
    <name evidence="2" type="ORF">AKAME5_002856700</name>
</gene>
<reference evidence="2" key="1">
    <citation type="submission" date="2022-08" db="EMBL/GenBank/DDBJ databases">
        <title>Genome sequencing of akame (Lates japonicus).</title>
        <authorList>
            <person name="Hashiguchi Y."/>
            <person name="Takahashi H."/>
        </authorList>
    </citation>
    <scope>NUCLEOTIDE SEQUENCE</scope>
    <source>
        <strain evidence="2">Kochi</strain>
    </source>
</reference>
<comment type="caution">
    <text evidence="2">The sequence shown here is derived from an EMBL/GenBank/DDBJ whole genome shotgun (WGS) entry which is preliminary data.</text>
</comment>
<organism evidence="2 3">
    <name type="scientific">Lates japonicus</name>
    <name type="common">Japanese lates</name>
    <dbReference type="NCBI Taxonomy" id="270547"/>
    <lineage>
        <taxon>Eukaryota</taxon>
        <taxon>Metazoa</taxon>
        <taxon>Chordata</taxon>
        <taxon>Craniata</taxon>
        <taxon>Vertebrata</taxon>
        <taxon>Euteleostomi</taxon>
        <taxon>Actinopterygii</taxon>
        <taxon>Neopterygii</taxon>
        <taxon>Teleostei</taxon>
        <taxon>Neoteleostei</taxon>
        <taxon>Acanthomorphata</taxon>
        <taxon>Carangaria</taxon>
        <taxon>Carangaria incertae sedis</taxon>
        <taxon>Centropomidae</taxon>
        <taxon>Lates</taxon>
    </lineage>
</organism>
<feature type="region of interest" description="Disordered" evidence="1">
    <location>
        <begin position="212"/>
        <end position="326"/>
    </location>
</feature>
<feature type="compositionally biased region" description="Basic residues" evidence="1">
    <location>
        <begin position="265"/>
        <end position="274"/>
    </location>
</feature>
<evidence type="ECO:0000313" key="2">
    <source>
        <dbReference type="EMBL" id="GLD55521.1"/>
    </source>
</evidence>
<keyword evidence="3" id="KW-1185">Reference proteome</keyword>
<name>A0AAD3ML76_LATJO</name>
<feature type="compositionally biased region" description="Basic residues" evidence="1">
    <location>
        <begin position="223"/>
        <end position="242"/>
    </location>
</feature>